<protein>
    <submittedName>
        <fullName evidence="5">Phosphoglycerate mutase</fullName>
    </submittedName>
</protein>
<dbReference type="InterPro" id="IPR050275">
    <property type="entry name" value="PGM_Phosphatase"/>
</dbReference>
<dbReference type="GO" id="GO:0005737">
    <property type="term" value="C:cytoplasm"/>
    <property type="evidence" value="ECO:0007669"/>
    <property type="project" value="TreeGrafter"/>
</dbReference>
<dbReference type="PANTHER" id="PTHR48100">
    <property type="entry name" value="BROAD-SPECIFICITY PHOSPHATASE YOR283W-RELATED"/>
    <property type="match status" value="1"/>
</dbReference>
<feature type="active site" description="Tele-phosphohistidine intermediate" evidence="3">
    <location>
        <position position="13"/>
    </location>
</feature>
<dbReference type="EMBL" id="SMAO01000014">
    <property type="protein sequence ID" value="TCT18115.1"/>
    <property type="molecule type" value="Genomic_DNA"/>
</dbReference>
<dbReference type="InterPro" id="IPR001345">
    <property type="entry name" value="PG/BPGM_mutase_AS"/>
</dbReference>
<accession>A0A4R3MQE9</accession>
<dbReference type="InterPro" id="IPR013078">
    <property type="entry name" value="His_Pase_superF_clade-1"/>
</dbReference>
<feature type="binding site" evidence="4">
    <location>
        <position position="98"/>
    </location>
    <ligand>
        <name>substrate</name>
    </ligand>
</feature>
<dbReference type="GO" id="GO:0016791">
    <property type="term" value="F:phosphatase activity"/>
    <property type="evidence" value="ECO:0007669"/>
    <property type="project" value="TreeGrafter"/>
</dbReference>
<evidence type="ECO:0000313" key="6">
    <source>
        <dbReference type="Proteomes" id="UP000295717"/>
    </source>
</evidence>
<keyword evidence="1" id="KW-0324">Glycolysis</keyword>
<dbReference type="PROSITE" id="PS00175">
    <property type="entry name" value="PG_MUTASE"/>
    <property type="match status" value="1"/>
</dbReference>
<feature type="binding site" evidence="4">
    <location>
        <position position="62"/>
    </location>
    <ligand>
        <name>substrate</name>
    </ligand>
</feature>
<dbReference type="SUPFAM" id="SSF53254">
    <property type="entry name" value="Phosphoglycerate mutase-like"/>
    <property type="match status" value="1"/>
</dbReference>
<dbReference type="SMART" id="SM00855">
    <property type="entry name" value="PGAM"/>
    <property type="match status" value="1"/>
</dbReference>
<dbReference type="InterPro" id="IPR029033">
    <property type="entry name" value="His_PPase_superfam"/>
</dbReference>
<gene>
    <name evidence="5" type="ORF">EDC35_11417</name>
</gene>
<dbReference type="AlphaFoldDB" id="A0A4R3MQE9"/>
<organism evidence="5 6">
    <name type="scientific">Thiobaca trueperi</name>
    <dbReference type="NCBI Taxonomy" id="127458"/>
    <lineage>
        <taxon>Bacteria</taxon>
        <taxon>Pseudomonadati</taxon>
        <taxon>Pseudomonadota</taxon>
        <taxon>Gammaproteobacteria</taxon>
        <taxon>Chromatiales</taxon>
        <taxon>Chromatiaceae</taxon>
        <taxon>Thiobaca</taxon>
    </lineage>
</organism>
<keyword evidence="2" id="KW-0413">Isomerase</keyword>
<dbReference type="RefSeq" id="WP_132978646.1">
    <property type="nucleotide sequence ID" value="NZ_SMAO01000014.1"/>
</dbReference>
<evidence type="ECO:0000256" key="3">
    <source>
        <dbReference type="PIRSR" id="PIRSR613078-1"/>
    </source>
</evidence>
<proteinExistence type="predicted"/>
<name>A0A4R3MQE9_9GAMM</name>
<dbReference type="PIRSF" id="PIRSF000709">
    <property type="entry name" value="6PFK_2-Ptase"/>
    <property type="match status" value="1"/>
</dbReference>
<keyword evidence="6" id="KW-1185">Reference proteome</keyword>
<dbReference type="Pfam" id="PF00300">
    <property type="entry name" value="His_Phos_1"/>
    <property type="match status" value="1"/>
</dbReference>
<feature type="binding site" evidence="4">
    <location>
        <begin position="114"/>
        <end position="115"/>
    </location>
    <ligand>
        <name>substrate</name>
    </ligand>
</feature>
<evidence type="ECO:0000256" key="4">
    <source>
        <dbReference type="PIRSR" id="PIRSR613078-2"/>
    </source>
</evidence>
<dbReference type="OrthoDB" id="9781415at2"/>
<dbReference type="Proteomes" id="UP000295717">
    <property type="component" value="Unassembled WGS sequence"/>
</dbReference>
<evidence type="ECO:0000256" key="1">
    <source>
        <dbReference type="ARBA" id="ARBA00023152"/>
    </source>
</evidence>
<dbReference type="PANTHER" id="PTHR48100:SF1">
    <property type="entry name" value="HISTIDINE PHOSPHATASE FAMILY PROTEIN-RELATED"/>
    <property type="match status" value="1"/>
</dbReference>
<evidence type="ECO:0000256" key="2">
    <source>
        <dbReference type="ARBA" id="ARBA00023235"/>
    </source>
</evidence>
<reference evidence="5 6" key="1">
    <citation type="submission" date="2019-03" db="EMBL/GenBank/DDBJ databases">
        <title>Genomic Encyclopedia of Type Strains, Phase IV (KMG-IV): sequencing the most valuable type-strain genomes for metagenomic binning, comparative biology and taxonomic classification.</title>
        <authorList>
            <person name="Goeker M."/>
        </authorList>
    </citation>
    <scope>NUCLEOTIDE SEQUENCE [LARGE SCALE GENOMIC DNA]</scope>
    <source>
        <strain evidence="5 6">DSM 13587</strain>
    </source>
</reference>
<sequence>MNNQPTKLCVTRHGETDWNIMGILQGWIDVALNDTGRRQAVELAQALADVGFAAVCTSPLRRSAETAEIVANAWGLPPPTAHDGLKERHFGIFQGMPKRDLSLSHPELYQEILRRNPACEFEQGEGMDHFADRVLDALHDIADQHAGVSVLVITHGWVMDVVTRYAGQLPRTAVLDMKRRNGESLWLELDARRCPDVSSMSD</sequence>
<feature type="active site" description="Proton donor/acceptor" evidence="3">
    <location>
        <position position="87"/>
    </location>
</feature>
<dbReference type="Gene3D" id="3.40.50.1240">
    <property type="entry name" value="Phosphoglycerate mutase-like"/>
    <property type="match status" value="1"/>
</dbReference>
<dbReference type="CDD" id="cd07067">
    <property type="entry name" value="HP_PGM_like"/>
    <property type="match status" value="1"/>
</dbReference>
<feature type="binding site" evidence="4">
    <location>
        <begin position="12"/>
        <end position="19"/>
    </location>
    <ligand>
        <name>substrate</name>
    </ligand>
</feature>
<comment type="caution">
    <text evidence="5">The sequence shown here is derived from an EMBL/GenBank/DDBJ whole genome shotgun (WGS) entry which is preliminary data.</text>
</comment>
<evidence type="ECO:0000313" key="5">
    <source>
        <dbReference type="EMBL" id="TCT18115.1"/>
    </source>
</evidence>